<dbReference type="Gene3D" id="1.10.1740.10">
    <property type="match status" value="1"/>
</dbReference>
<dbReference type="SUPFAM" id="SSF88946">
    <property type="entry name" value="Sigma2 domain of RNA polymerase sigma factors"/>
    <property type="match status" value="1"/>
</dbReference>
<evidence type="ECO:0000313" key="7">
    <source>
        <dbReference type="Proteomes" id="UP000298714"/>
    </source>
</evidence>
<dbReference type="Proteomes" id="UP000298714">
    <property type="component" value="Chromosome"/>
</dbReference>
<dbReference type="InterPro" id="IPR036388">
    <property type="entry name" value="WH-like_DNA-bd_sf"/>
</dbReference>
<name>A0A4D7C816_9SPHN</name>
<evidence type="ECO:0000256" key="1">
    <source>
        <dbReference type="ARBA" id="ARBA00010641"/>
    </source>
</evidence>
<evidence type="ECO:0000256" key="4">
    <source>
        <dbReference type="ARBA" id="ARBA00023163"/>
    </source>
</evidence>
<organism evidence="6 7">
    <name type="scientific">Hankyongella ginsenosidimutans</name>
    <dbReference type="NCBI Taxonomy" id="1763828"/>
    <lineage>
        <taxon>Bacteria</taxon>
        <taxon>Pseudomonadati</taxon>
        <taxon>Pseudomonadota</taxon>
        <taxon>Alphaproteobacteria</taxon>
        <taxon>Sphingomonadales</taxon>
        <taxon>Sphingomonadaceae</taxon>
        <taxon>Hankyongella</taxon>
    </lineage>
</organism>
<sequence>MTEGTAPNSDLHLSADRILAACYDDMRRVARAIISGDRMNHVLQATDLANEAAIRLIRANVQHVEDQGHMLALAARTMRRILIDEVRRQRAAKRSAPSALTLWPDAEQNLLIDIEDLDRALEALGGFSEDHARIVELRFSMGLTVEETSIATGIPERTVKRRWQAARAWLKDYLNGEPATHLG</sequence>
<keyword evidence="3" id="KW-0731">Sigma factor</keyword>
<protein>
    <submittedName>
        <fullName evidence="6">Sigma-70 family RNA polymerase sigma factor</fullName>
    </submittedName>
</protein>
<proteinExistence type="inferred from homology"/>
<dbReference type="Pfam" id="PF07638">
    <property type="entry name" value="Sigma70_ECF"/>
    <property type="match status" value="1"/>
</dbReference>
<dbReference type="GO" id="GO:0006352">
    <property type="term" value="P:DNA-templated transcription initiation"/>
    <property type="evidence" value="ECO:0007669"/>
    <property type="project" value="InterPro"/>
</dbReference>
<comment type="similarity">
    <text evidence="1">Belongs to the sigma-70 factor family. ECF subfamily.</text>
</comment>
<dbReference type="InterPro" id="IPR039425">
    <property type="entry name" value="RNA_pol_sigma-70-like"/>
</dbReference>
<dbReference type="NCBIfam" id="TIGR02937">
    <property type="entry name" value="sigma70-ECF"/>
    <property type="match status" value="1"/>
</dbReference>
<evidence type="ECO:0000256" key="2">
    <source>
        <dbReference type="ARBA" id="ARBA00023015"/>
    </source>
</evidence>
<dbReference type="PANTHER" id="PTHR43133:SF39">
    <property type="entry name" value="SIMILAR TO RNA POLYMERASE SIGMA-E FACTOR"/>
    <property type="match status" value="1"/>
</dbReference>
<dbReference type="InterPro" id="IPR011517">
    <property type="entry name" value="RNA_pol_sigma70_ECF-like"/>
</dbReference>
<keyword evidence="7" id="KW-1185">Reference proteome</keyword>
<dbReference type="EMBL" id="CP039704">
    <property type="protein sequence ID" value="QCI78843.1"/>
    <property type="molecule type" value="Genomic_DNA"/>
</dbReference>
<evidence type="ECO:0000313" key="6">
    <source>
        <dbReference type="EMBL" id="QCI78843.1"/>
    </source>
</evidence>
<dbReference type="Gene3D" id="1.10.10.10">
    <property type="entry name" value="Winged helix-like DNA-binding domain superfamily/Winged helix DNA-binding domain"/>
    <property type="match status" value="1"/>
</dbReference>
<dbReference type="SUPFAM" id="SSF88659">
    <property type="entry name" value="Sigma3 and sigma4 domains of RNA polymerase sigma factors"/>
    <property type="match status" value="1"/>
</dbReference>
<evidence type="ECO:0000259" key="5">
    <source>
        <dbReference type="Pfam" id="PF07638"/>
    </source>
</evidence>
<accession>A0A4D7C816</accession>
<feature type="domain" description="RNA polymerase sigma-70 ECF-like HTH" evidence="5">
    <location>
        <begin position="15"/>
        <end position="175"/>
    </location>
</feature>
<dbReference type="AlphaFoldDB" id="A0A4D7C816"/>
<gene>
    <name evidence="6" type="ORF">E6W36_02170</name>
</gene>
<evidence type="ECO:0000256" key="3">
    <source>
        <dbReference type="ARBA" id="ARBA00023082"/>
    </source>
</evidence>
<dbReference type="InterPro" id="IPR013324">
    <property type="entry name" value="RNA_pol_sigma_r3/r4-like"/>
</dbReference>
<dbReference type="RefSeq" id="WP_222873614.1">
    <property type="nucleotide sequence ID" value="NZ_CP039704.1"/>
</dbReference>
<dbReference type="PANTHER" id="PTHR43133">
    <property type="entry name" value="RNA POLYMERASE ECF-TYPE SIGMA FACTO"/>
    <property type="match status" value="1"/>
</dbReference>
<dbReference type="KEGG" id="hgn:E6W36_02170"/>
<keyword evidence="4" id="KW-0804">Transcription</keyword>
<dbReference type="GO" id="GO:0016987">
    <property type="term" value="F:sigma factor activity"/>
    <property type="evidence" value="ECO:0007669"/>
    <property type="project" value="UniProtKB-KW"/>
</dbReference>
<reference evidence="7" key="1">
    <citation type="submission" date="2019-04" db="EMBL/GenBank/DDBJ databases">
        <title>Complete genome sequence of Sphingomonas sp. W1-2-3.</title>
        <authorList>
            <person name="Im W.T."/>
        </authorList>
    </citation>
    <scope>NUCLEOTIDE SEQUENCE [LARGE SCALE GENOMIC DNA]</scope>
    <source>
        <strain evidence="7">W1-2-3</strain>
    </source>
</reference>
<dbReference type="InterPro" id="IPR053812">
    <property type="entry name" value="HTH_Sigma70_ECF-like"/>
</dbReference>
<dbReference type="NCBIfam" id="TIGR02999">
    <property type="entry name" value="Sig-70_X6"/>
    <property type="match status" value="1"/>
</dbReference>
<dbReference type="InterPro" id="IPR014284">
    <property type="entry name" value="RNA_pol_sigma-70_dom"/>
</dbReference>
<dbReference type="InterPro" id="IPR013325">
    <property type="entry name" value="RNA_pol_sigma_r2"/>
</dbReference>
<keyword evidence="2" id="KW-0805">Transcription regulation</keyword>